<accession>A0A841GLM8</accession>
<evidence type="ECO:0000313" key="7">
    <source>
        <dbReference type="EMBL" id="MBB6069671.1"/>
    </source>
</evidence>
<keyword evidence="8" id="KW-1185">Reference proteome</keyword>
<dbReference type="CDD" id="cd03114">
    <property type="entry name" value="MMAA-like"/>
    <property type="match status" value="1"/>
</dbReference>
<dbReference type="NCBIfam" id="TIGR00750">
    <property type="entry name" value="lao"/>
    <property type="match status" value="1"/>
</dbReference>
<dbReference type="AlphaFoldDB" id="A0A841GLM8"/>
<sequence length="360" mass="38474">MTSEITAAAPADLLERFRDGKRTALARAISIVEDARPGFERILHELFGDMGRAHRIGITGPPGAGKSTLTSKLALHLRQAEERIGIVAVDPSSPFTGGALLGDRIRMNNISTDPGIFIRSMATRGHLGGLATTTKEVADLIDAFGYDRVILETVGVGQSELEIAGTADTSVVVLVPESGDSIQAMKAGLMEVADIFVINKADRPGADRLAQEIEVMLHMRLGDMPQNAGHHGVSLKSVQKAAREGVQAAAEQGGGWAIPVLKTVAQTGEGLEELARTLDRHRVYLEETGELSRRRQARLAERVRAVVERRLRRLVWLRGPGEGILADELAALEAGQVSPYAVADRIVNELGLGPAGGMQS</sequence>
<comment type="similarity">
    <text evidence="1">Belongs to the SIMIBI class G3E GTPase family. ArgK/MeaB subfamily.</text>
</comment>
<name>A0A841GLM8_9BACT</name>
<dbReference type="RefSeq" id="WP_170036262.1">
    <property type="nucleotide sequence ID" value="NZ_JABDTL010000002.1"/>
</dbReference>
<evidence type="ECO:0000256" key="3">
    <source>
        <dbReference type="ARBA" id="ARBA00022801"/>
    </source>
</evidence>
<dbReference type="InterPro" id="IPR005129">
    <property type="entry name" value="GTPase_ArgK"/>
</dbReference>
<dbReference type="GO" id="GO:0003924">
    <property type="term" value="F:GTPase activity"/>
    <property type="evidence" value="ECO:0007669"/>
    <property type="project" value="InterPro"/>
</dbReference>
<dbReference type="PANTHER" id="PTHR43087">
    <property type="entry name" value="LYSINE/ARGININE/ORNITHINE TRANSPORT SYSTEM KINASE"/>
    <property type="match status" value="1"/>
</dbReference>
<dbReference type="PANTHER" id="PTHR43087:SF1">
    <property type="entry name" value="LAO_AO TRANSPORT SYSTEM ATPASE"/>
    <property type="match status" value="1"/>
</dbReference>
<keyword evidence="4" id="KW-0342">GTP-binding</keyword>
<keyword evidence="7" id="KW-0808">Transferase</keyword>
<gene>
    <name evidence="7" type="ORF">HNQ61_001288</name>
</gene>
<dbReference type="InterPro" id="IPR003593">
    <property type="entry name" value="AAA+_ATPase"/>
</dbReference>
<dbReference type="InterPro" id="IPR027417">
    <property type="entry name" value="P-loop_NTPase"/>
</dbReference>
<keyword evidence="5" id="KW-0143">Chaperone</keyword>
<dbReference type="SMART" id="SM00382">
    <property type="entry name" value="AAA"/>
    <property type="match status" value="1"/>
</dbReference>
<proteinExistence type="inferred from homology"/>
<dbReference type="EMBL" id="JACHIA010000003">
    <property type="protein sequence ID" value="MBB6069671.1"/>
    <property type="molecule type" value="Genomic_DNA"/>
</dbReference>
<keyword evidence="3" id="KW-0378">Hydrolase</keyword>
<feature type="domain" description="AAA+ ATPase" evidence="6">
    <location>
        <begin position="52"/>
        <end position="288"/>
    </location>
</feature>
<dbReference type="Gene3D" id="3.40.50.300">
    <property type="entry name" value="P-loop containing nucleotide triphosphate hydrolases"/>
    <property type="match status" value="1"/>
</dbReference>
<dbReference type="GO" id="GO:0016301">
    <property type="term" value="F:kinase activity"/>
    <property type="evidence" value="ECO:0007669"/>
    <property type="project" value="UniProtKB-KW"/>
</dbReference>
<dbReference type="EC" id="2.7.-.-" evidence="7"/>
<reference evidence="7 8" key="1">
    <citation type="submission" date="2020-08" db="EMBL/GenBank/DDBJ databases">
        <title>Genomic Encyclopedia of Type Strains, Phase IV (KMG-IV): sequencing the most valuable type-strain genomes for metagenomic binning, comparative biology and taxonomic classification.</title>
        <authorList>
            <person name="Goeker M."/>
        </authorList>
    </citation>
    <scope>NUCLEOTIDE SEQUENCE [LARGE SCALE GENOMIC DNA]</scope>
    <source>
        <strain evidence="7 8">DSM 29007</strain>
    </source>
</reference>
<dbReference type="SUPFAM" id="SSF52540">
    <property type="entry name" value="P-loop containing nucleoside triphosphate hydrolases"/>
    <property type="match status" value="1"/>
</dbReference>
<dbReference type="Pfam" id="PF03308">
    <property type="entry name" value="MeaB"/>
    <property type="match status" value="1"/>
</dbReference>
<protein>
    <submittedName>
        <fullName evidence="7">LAO/AO transport system kinase</fullName>
        <ecNumber evidence="7">2.7.-.-</ecNumber>
    </submittedName>
</protein>
<keyword evidence="2" id="KW-0547">Nucleotide-binding</keyword>
<dbReference type="Proteomes" id="UP000582837">
    <property type="component" value="Unassembled WGS sequence"/>
</dbReference>
<evidence type="ECO:0000256" key="4">
    <source>
        <dbReference type="ARBA" id="ARBA00023134"/>
    </source>
</evidence>
<evidence type="ECO:0000256" key="2">
    <source>
        <dbReference type="ARBA" id="ARBA00022741"/>
    </source>
</evidence>
<keyword evidence="7" id="KW-0418">Kinase</keyword>
<dbReference type="GO" id="GO:0005525">
    <property type="term" value="F:GTP binding"/>
    <property type="evidence" value="ECO:0007669"/>
    <property type="project" value="UniProtKB-KW"/>
</dbReference>
<organism evidence="7 8">
    <name type="scientific">Longimicrobium terrae</name>
    <dbReference type="NCBI Taxonomy" id="1639882"/>
    <lineage>
        <taxon>Bacteria</taxon>
        <taxon>Pseudomonadati</taxon>
        <taxon>Gemmatimonadota</taxon>
        <taxon>Longimicrobiia</taxon>
        <taxon>Longimicrobiales</taxon>
        <taxon>Longimicrobiaceae</taxon>
        <taxon>Longimicrobium</taxon>
    </lineage>
</organism>
<evidence type="ECO:0000256" key="5">
    <source>
        <dbReference type="ARBA" id="ARBA00023186"/>
    </source>
</evidence>
<comment type="caution">
    <text evidence="7">The sequence shown here is derived from an EMBL/GenBank/DDBJ whole genome shotgun (WGS) entry which is preliminary data.</text>
</comment>
<dbReference type="InterPro" id="IPR052040">
    <property type="entry name" value="GTPase/Isobutyryl-CoA_mutase"/>
</dbReference>
<evidence type="ECO:0000256" key="1">
    <source>
        <dbReference type="ARBA" id="ARBA00009625"/>
    </source>
</evidence>
<evidence type="ECO:0000313" key="8">
    <source>
        <dbReference type="Proteomes" id="UP000582837"/>
    </source>
</evidence>
<evidence type="ECO:0000259" key="6">
    <source>
        <dbReference type="SMART" id="SM00382"/>
    </source>
</evidence>